<dbReference type="InterPro" id="IPR024516">
    <property type="entry name" value="Mce_C"/>
</dbReference>
<accession>A0ABW4P563</accession>
<dbReference type="EMBL" id="JBHUFB010000012">
    <property type="protein sequence ID" value="MFD1813560.1"/>
    <property type="molecule type" value="Genomic_DNA"/>
</dbReference>
<evidence type="ECO:0000313" key="5">
    <source>
        <dbReference type="Proteomes" id="UP001597286"/>
    </source>
</evidence>
<keyword evidence="1" id="KW-0472">Membrane</keyword>
<dbReference type="InterPro" id="IPR005693">
    <property type="entry name" value="Mce"/>
</dbReference>
<dbReference type="Pfam" id="PF11887">
    <property type="entry name" value="Mce4_CUP1"/>
    <property type="match status" value="1"/>
</dbReference>
<feature type="transmembrane region" description="Helical" evidence="1">
    <location>
        <begin position="12"/>
        <end position="34"/>
    </location>
</feature>
<dbReference type="NCBIfam" id="TIGR00996">
    <property type="entry name" value="Mtu_fam_mce"/>
    <property type="match status" value="1"/>
</dbReference>
<reference evidence="5" key="1">
    <citation type="journal article" date="2019" name="Int. J. Syst. Evol. Microbiol.">
        <title>The Global Catalogue of Microorganisms (GCM) 10K type strain sequencing project: providing services to taxonomists for standard genome sequencing and annotation.</title>
        <authorList>
            <consortium name="The Broad Institute Genomics Platform"/>
            <consortium name="The Broad Institute Genome Sequencing Center for Infectious Disease"/>
            <person name="Wu L."/>
            <person name="Ma J."/>
        </authorList>
    </citation>
    <scope>NUCLEOTIDE SEQUENCE [LARGE SCALE GENOMIC DNA]</scope>
    <source>
        <strain evidence="5">DT72</strain>
    </source>
</reference>
<proteinExistence type="predicted"/>
<feature type="domain" description="Mce/MlaD" evidence="2">
    <location>
        <begin position="37"/>
        <end position="115"/>
    </location>
</feature>
<evidence type="ECO:0000259" key="2">
    <source>
        <dbReference type="Pfam" id="PF02470"/>
    </source>
</evidence>
<dbReference type="PANTHER" id="PTHR33371:SF19">
    <property type="entry name" value="MCE-FAMILY PROTEIN MCE4A"/>
    <property type="match status" value="1"/>
</dbReference>
<dbReference type="Proteomes" id="UP001597286">
    <property type="component" value="Unassembled WGS sequence"/>
</dbReference>
<dbReference type="InterPro" id="IPR003399">
    <property type="entry name" value="Mce/MlaD"/>
</dbReference>
<gene>
    <name evidence="4" type="ORF">ACFSJG_15170</name>
</gene>
<keyword evidence="1" id="KW-0812">Transmembrane</keyword>
<feature type="domain" description="Mammalian cell entry C-terminal" evidence="3">
    <location>
        <begin position="119"/>
        <end position="337"/>
    </location>
</feature>
<dbReference type="RefSeq" id="WP_378486069.1">
    <property type="nucleotide sequence ID" value="NZ_JBHUFB010000012.1"/>
</dbReference>
<evidence type="ECO:0000313" key="4">
    <source>
        <dbReference type="EMBL" id="MFD1813560.1"/>
    </source>
</evidence>
<protein>
    <submittedName>
        <fullName evidence="4">MCE family protein</fullName>
    </submittedName>
</protein>
<organism evidence="4 5">
    <name type="scientific">Rhodococcus gannanensis</name>
    <dbReference type="NCBI Taxonomy" id="1960308"/>
    <lineage>
        <taxon>Bacteria</taxon>
        <taxon>Bacillati</taxon>
        <taxon>Actinomycetota</taxon>
        <taxon>Actinomycetes</taxon>
        <taxon>Mycobacteriales</taxon>
        <taxon>Nocardiaceae</taxon>
        <taxon>Rhodococcus</taxon>
    </lineage>
</organism>
<dbReference type="PANTHER" id="PTHR33371">
    <property type="entry name" value="INTERMEMBRANE PHOSPHOLIPID TRANSPORT SYSTEM BINDING PROTEIN MLAD-RELATED"/>
    <property type="match status" value="1"/>
</dbReference>
<keyword evidence="5" id="KW-1185">Reference proteome</keyword>
<evidence type="ECO:0000256" key="1">
    <source>
        <dbReference type="SAM" id="Phobius"/>
    </source>
</evidence>
<dbReference type="Pfam" id="PF02470">
    <property type="entry name" value="MlaD"/>
    <property type="match status" value="1"/>
</dbReference>
<evidence type="ECO:0000259" key="3">
    <source>
        <dbReference type="Pfam" id="PF11887"/>
    </source>
</evidence>
<dbReference type="InterPro" id="IPR052336">
    <property type="entry name" value="MlaD_Phospholipid_Transporter"/>
</dbReference>
<keyword evidence="1" id="KW-1133">Transmembrane helix</keyword>
<comment type="caution">
    <text evidence="4">The sequence shown here is derived from an EMBL/GenBank/DDBJ whole genome shotgun (WGS) entry which is preliminary data.</text>
</comment>
<sequence length="392" mass="41419">MASPVVVKRIVAVIFTVSLVAVVVASVTAFLGGFSDTERVTVVSERAGLVMEPQAKVTMRGVEVGRVAAVRYEADHAVIDLDMNPSGLEQIPGNATVDIRSTTVFGAKYVNFEPPPDSSSEHLQPGTTVTADSVTVEFNTLFENLADVLQRVEPDKLNETLGAIATAVRGRGEEIGELIGDTDALLGELNPSLPALQRDLRAASGVTNLYADTAPDLLTIVDNVTSTGRFVTARANGLERLLLDVVGFGDNATAVLRENQQDLTGAVDLLRPTAELLDEYAPAINCLVVGLDLLRPKAEAVEGGLSPGFALSVSATSGVEPYTYPESLPRVNASGGPNCVGLPGDLDFTVDHPPFVVTDNAPVPYAPRTTSVTNPRKFFEVFFDGLYPGVGK</sequence>
<name>A0ABW4P563_9NOCA</name>